<evidence type="ECO:0000313" key="2">
    <source>
        <dbReference type="Proteomes" id="UP000046395"/>
    </source>
</evidence>
<organism evidence="2 3">
    <name type="scientific">Trichuris muris</name>
    <name type="common">Mouse whipworm</name>
    <dbReference type="NCBI Taxonomy" id="70415"/>
    <lineage>
        <taxon>Eukaryota</taxon>
        <taxon>Metazoa</taxon>
        <taxon>Ecdysozoa</taxon>
        <taxon>Nematoda</taxon>
        <taxon>Enoplea</taxon>
        <taxon>Dorylaimia</taxon>
        <taxon>Trichinellida</taxon>
        <taxon>Trichuridae</taxon>
        <taxon>Trichuris</taxon>
    </lineage>
</organism>
<protein>
    <submittedName>
        <fullName evidence="3">Uncharacterized protein</fullName>
    </submittedName>
</protein>
<reference evidence="3" key="1">
    <citation type="submission" date="2019-12" db="UniProtKB">
        <authorList>
            <consortium name="WormBaseParasite"/>
        </authorList>
    </citation>
    <scope>IDENTIFICATION</scope>
</reference>
<proteinExistence type="predicted"/>
<accession>A0A5S6R3G7</accession>
<dbReference type="Proteomes" id="UP000046395">
    <property type="component" value="Unassembled WGS sequence"/>
</dbReference>
<keyword evidence="2" id="KW-1185">Reference proteome</keyword>
<evidence type="ECO:0000256" key="1">
    <source>
        <dbReference type="SAM" id="MobiDB-lite"/>
    </source>
</evidence>
<feature type="region of interest" description="Disordered" evidence="1">
    <location>
        <begin position="1"/>
        <end position="35"/>
    </location>
</feature>
<evidence type="ECO:0000313" key="3">
    <source>
        <dbReference type="WBParaSite" id="TMUE_3000014045.1"/>
    </source>
</evidence>
<name>A0A5S6R3G7_TRIMR</name>
<sequence>MFCHYVQPSSPPPPPRGGAEIGRTRRGVRPDRHPSGHPLLAANECTSAHPATWRTASGQHKDALLSAQALGRSESGYSCGRSAESAKMKQLKTRTIPSRQFKLGNAINGVYGKDAQRTSAAPNVGSEGFATSMRDVRLGDPGLSRKGDSKNWSLPKLGKILADENQQTDLQLVGESPQIPMVLISTDKVCCTLRCMAATENSPNLREPSCALKVSLESATAKSVAPGFQQLGAHLGISAETRRPAEQTGRL</sequence>
<dbReference type="AlphaFoldDB" id="A0A5S6R3G7"/>
<dbReference type="WBParaSite" id="TMUE_3000014045.1">
    <property type="protein sequence ID" value="TMUE_3000014045.1"/>
    <property type="gene ID" value="WBGene00302108"/>
</dbReference>